<evidence type="ECO:0000256" key="1">
    <source>
        <dbReference type="SAM" id="MobiDB-lite"/>
    </source>
</evidence>
<reference evidence="2" key="1">
    <citation type="journal article" date="2023" name="Mol. Biol. Evol.">
        <title>Third-Generation Sequencing Reveals the Adaptive Role of the Epigenome in Three Deep-Sea Polychaetes.</title>
        <authorList>
            <person name="Perez M."/>
            <person name="Aroh O."/>
            <person name="Sun Y."/>
            <person name="Lan Y."/>
            <person name="Juniper S.K."/>
            <person name="Young C.R."/>
            <person name="Angers B."/>
            <person name="Qian P.Y."/>
        </authorList>
    </citation>
    <scope>NUCLEOTIDE SEQUENCE</scope>
    <source>
        <strain evidence="2">P08H-3</strain>
    </source>
</reference>
<proteinExistence type="predicted"/>
<feature type="compositionally biased region" description="Acidic residues" evidence="1">
    <location>
        <begin position="18"/>
        <end position="33"/>
    </location>
</feature>
<evidence type="ECO:0000313" key="3">
    <source>
        <dbReference type="Proteomes" id="UP001208570"/>
    </source>
</evidence>
<protein>
    <submittedName>
        <fullName evidence="2">Uncharacterized protein</fullName>
    </submittedName>
</protein>
<dbReference type="EMBL" id="JAODUP010000005">
    <property type="protein sequence ID" value="KAK2169998.1"/>
    <property type="molecule type" value="Genomic_DNA"/>
</dbReference>
<dbReference type="Proteomes" id="UP001208570">
    <property type="component" value="Unassembled WGS sequence"/>
</dbReference>
<gene>
    <name evidence="2" type="ORF">LSH36_5g13019</name>
</gene>
<feature type="region of interest" description="Disordered" evidence="1">
    <location>
        <begin position="143"/>
        <end position="199"/>
    </location>
</feature>
<name>A0AAD9KE67_9ANNE</name>
<organism evidence="2 3">
    <name type="scientific">Paralvinella palmiformis</name>
    <dbReference type="NCBI Taxonomy" id="53620"/>
    <lineage>
        <taxon>Eukaryota</taxon>
        <taxon>Metazoa</taxon>
        <taxon>Spiralia</taxon>
        <taxon>Lophotrochozoa</taxon>
        <taxon>Annelida</taxon>
        <taxon>Polychaeta</taxon>
        <taxon>Sedentaria</taxon>
        <taxon>Canalipalpata</taxon>
        <taxon>Terebellida</taxon>
        <taxon>Terebelliformia</taxon>
        <taxon>Alvinellidae</taxon>
        <taxon>Paralvinella</taxon>
    </lineage>
</organism>
<feature type="compositionally biased region" description="Basic residues" evidence="1">
    <location>
        <begin position="156"/>
        <end position="177"/>
    </location>
</feature>
<evidence type="ECO:0000313" key="2">
    <source>
        <dbReference type="EMBL" id="KAK2169998.1"/>
    </source>
</evidence>
<comment type="caution">
    <text evidence="2">The sequence shown here is derived from an EMBL/GenBank/DDBJ whole genome shotgun (WGS) entry which is preliminary data.</text>
</comment>
<sequence>MRASEYAFTPSPRVENGGDSDDEEKLNQDEDIPLQDRVRIDDQRRKGTIMSRATSTKWSTLHGTESRTSRQNNGLVTSSRQREQEDGADWSAAAAYHIQGDQYACASTVGGIRQGTKSCLCKKCVESMADREKKRGFLMSWRERAEENSRSSSSSSRRRRDKDVHKRTKQSTRHLIRSPRSFADEGQSSGIEKLPFSSM</sequence>
<dbReference type="AlphaFoldDB" id="A0AAD9KE67"/>
<feature type="region of interest" description="Disordered" evidence="1">
    <location>
        <begin position="1"/>
        <end position="86"/>
    </location>
</feature>
<feature type="compositionally biased region" description="Polar residues" evidence="1">
    <location>
        <begin position="69"/>
        <end position="79"/>
    </location>
</feature>
<feature type="compositionally biased region" description="Basic and acidic residues" evidence="1">
    <location>
        <begin position="34"/>
        <end position="45"/>
    </location>
</feature>
<feature type="compositionally biased region" description="Polar residues" evidence="1">
    <location>
        <begin position="51"/>
        <end position="63"/>
    </location>
</feature>
<accession>A0AAD9KE67</accession>
<keyword evidence="3" id="KW-1185">Reference proteome</keyword>